<feature type="transmembrane region" description="Helical" evidence="6">
    <location>
        <begin position="354"/>
        <end position="375"/>
    </location>
</feature>
<feature type="transmembrane region" description="Helical" evidence="6">
    <location>
        <begin position="462"/>
        <end position="484"/>
    </location>
</feature>
<name>A0A939F750_9ACTN</name>
<dbReference type="Pfam" id="PF13520">
    <property type="entry name" value="AA_permease_2"/>
    <property type="match status" value="1"/>
</dbReference>
<accession>A0A939F750</accession>
<dbReference type="EMBL" id="JAFLRJ010000120">
    <property type="protein sequence ID" value="MBO0512828.1"/>
    <property type="molecule type" value="Genomic_DNA"/>
</dbReference>
<dbReference type="PANTHER" id="PTHR45649">
    <property type="entry name" value="AMINO-ACID PERMEASE BAT1"/>
    <property type="match status" value="1"/>
</dbReference>
<feature type="transmembrane region" description="Helical" evidence="6">
    <location>
        <begin position="219"/>
        <end position="237"/>
    </location>
</feature>
<reference evidence="7" key="1">
    <citation type="submission" date="2021-03" db="EMBL/GenBank/DDBJ databases">
        <title>Streptomyces poriferae sp. nov., a novel marine sponge-derived Actinobacteria species with anti-MRSA activity.</title>
        <authorList>
            <person name="Sandoval-Powers M."/>
            <person name="Kralova S."/>
            <person name="Nguyen G.-S."/>
            <person name="Fawwal D."/>
            <person name="Degnes K."/>
            <person name="Klinkenberg G."/>
            <person name="Sletta H."/>
            <person name="Wentzel A."/>
            <person name="Liles M.R."/>
        </authorList>
    </citation>
    <scope>NUCLEOTIDE SEQUENCE</scope>
    <source>
        <strain evidence="7">DSM 41794</strain>
    </source>
</reference>
<keyword evidence="8" id="KW-1185">Reference proteome</keyword>
<dbReference type="Gene3D" id="1.20.1740.10">
    <property type="entry name" value="Amino acid/polyamine transporter I"/>
    <property type="match status" value="1"/>
</dbReference>
<evidence type="ECO:0000256" key="6">
    <source>
        <dbReference type="SAM" id="Phobius"/>
    </source>
</evidence>
<evidence type="ECO:0000256" key="3">
    <source>
        <dbReference type="ARBA" id="ARBA00022692"/>
    </source>
</evidence>
<feature type="transmembrane region" description="Helical" evidence="6">
    <location>
        <begin position="180"/>
        <end position="199"/>
    </location>
</feature>
<keyword evidence="3 6" id="KW-0812">Transmembrane</keyword>
<feature type="transmembrane region" description="Helical" evidence="6">
    <location>
        <begin position="146"/>
        <end position="168"/>
    </location>
</feature>
<evidence type="ECO:0000256" key="1">
    <source>
        <dbReference type="ARBA" id="ARBA00004141"/>
    </source>
</evidence>
<evidence type="ECO:0000313" key="7">
    <source>
        <dbReference type="EMBL" id="MBO0512828.1"/>
    </source>
</evidence>
<evidence type="ECO:0000256" key="5">
    <source>
        <dbReference type="ARBA" id="ARBA00023136"/>
    </source>
</evidence>
<dbReference type="PIRSF" id="PIRSF006060">
    <property type="entry name" value="AA_transporter"/>
    <property type="match status" value="1"/>
</dbReference>
<dbReference type="RefSeq" id="WP_206962262.1">
    <property type="nucleotide sequence ID" value="NZ_BAAAJJ010000002.1"/>
</dbReference>
<keyword evidence="4 6" id="KW-1133">Transmembrane helix</keyword>
<proteinExistence type="predicted"/>
<feature type="transmembrane region" description="Helical" evidence="6">
    <location>
        <begin position="428"/>
        <end position="447"/>
    </location>
</feature>
<feature type="transmembrane region" description="Helical" evidence="6">
    <location>
        <begin position="26"/>
        <end position="50"/>
    </location>
</feature>
<evidence type="ECO:0000313" key="8">
    <source>
        <dbReference type="Proteomes" id="UP000664167"/>
    </source>
</evidence>
<evidence type="ECO:0000256" key="4">
    <source>
        <dbReference type="ARBA" id="ARBA00022989"/>
    </source>
</evidence>
<feature type="transmembrane region" description="Helical" evidence="6">
    <location>
        <begin position="308"/>
        <end position="333"/>
    </location>
</feature>
<dbReference type="PANTHER" id="PTHR45649:SF26">
    <property type="entry name" value="OS04G0435100 PROTEIN"/>
    <property type="match status" value="1"/>
</dbReference>
<dbReference type="GO" id="GO:0016020">
    <property type="term" value="C:membrane"/>
    <property type="evidence" value="ECO:0007669"/>
    <property type="project" value="UniProtKB-SubCell"/>
</dbReference>
<feature type="transmembrane region" description="Helical" evidence="6">
    <location>
        <begin position="257"/>
        <end position="278"/>
    </location>
</feature>
<dbReference type="AlphaFoldDB" id="A0A939F750"/>
<comment type="subcellular location">
    <subcellularLocation>
        <location evidence="1">Membrane</location>
        <topology evidence="1">Multi-pass membrane protein</topology>
    </subcellularLocation>
</comment>
<feature type="transmembrane region" description="Helical" evidence="6">
    <location>
        <begin position="100"/>
        <end position="126"/>
    </location>
</feature>
<feature type="transmembrane region" description="Helical" evidence="6">
    <location>
        <begin position="56"/>
        <end position="79"/>
    </location>
</feature>
<organism evidence="7 8">
    <name type="scientific">Streptomyces beijiangensis</name>
    <dbReference type="NCBI Taxonomy" id="163361"/>
    <lineage>
        <taxon>Bacteria</taxon>
        <taxon>Bacillati</taxon>
        <taxon>Actinomycetota</taxon>
        <taxon>Actinomycetes</taxon>
        <taxon>Kitasatosporales</taxon>
        <taxon>Streptomycetaceae</taxon>
        <taxon>Streptomyces</taxon>
    </lineage>
</organism>
<sequence length="509" mass="54734">MSMTKDDAELAEFGYRPELKRSLGNFHTFAAGISYISILTGTFQLFYFGFGFGGPAYWWSWPLVFVGQLMVALCFAELAARYPVAGSVYNWAKKLGGPHVGWLAGWMMLLASIVSIAAVALAYQATLPQISEAFQIVGDGTGKYDVATNAVILAAVLILFTTLVNAFGVKLMARINTAGVFLELVATVVLIVLFAVNVVRGPDVVLDTHGHGGTGDFGYMGAFLTASLASAYVMYGFDTAASLGEESMDPSRNAPRAILRALLASFVLGGLILILALMSVGNLDGKGMTTDGLQYVVLDVLGETGGKLMLWCVLIAVTVCALAVHTAAIRLAFAMSRDNNLPAAKLMAKVSPRFGTPVLPAVIVGVLALGVLLVNIRQPQIFSVVTSIGIIMIYVAYLLVTAPMLVARLRGKWTPAGDGKFSLGRWGLPVNLVAVVWGGFMTLNLAWPRAEVYNAAAPYHWYLRWGAFLFVGIVLLGGFAYYWFIQRHRTGVLADHAAVIEEKETEDVH</sequence>
<protein>
    <submittedName>
        <fullName evidence="7">Amino acid permease</fullName>
    </submittedName>
</protein>
<evidence type="ECO:0000256" key="2">
    <source>
        <dbReference type="ARBA" id="ARBA00022448"/>
    </source>
</evidence>
<dbReference type="InterPro" id="IPR002293">
    <property type="entry name" value="AA/rel_permease1"/>
</dbReference>
<feature type="transmembrane region" description="Helical" evidence="6">
    <location>
        <begin position="381"/>
        <end position="407"/>
    </location>
</feature>
<dbReference type="Proteomes" id="UP000664167">
    <property type="component" value="Unassembled WGS sequence"/>
</dbReference>
<dbReference type="GO" id="GO:0022857">
    <property type="term" value="F:transmembrane transporter activity"/>
    <property type="evidence" value="ECO:0007669"/>
    <property type="project" value="InterPro"/>
</dbReference>
<gene>
    <name evidence="7" type="ORF">J0695_13565</name>
</gene>
<keyword evidence="2" id="KW-0813">Transport</keyword>
<comment type="caution">
    <text evidence="7">The sequence shown here is derived from an EMBL/GenBank/DDBJ whole genome shotgun (WGS) entry which is preliminary data.</text>
</comment>
<keyword evidence="5 6" id="KW-0472">Membrane</keyword>